<evidence type="ECO:0000256" key="1">
    <source>
        <dbReference type="SAM" id="MobiDB-lite"/>
    </source>
</evidence>
<protein>
    <submittedName>
        <fullName evidence="2">Uncharacterized protein</fullName>
    </submittedName>
</protein>
<dbReference type="RefSeq" id="WP_204067396.1">
    <property type="nucleotide sequence ID" value="NZ_BOOJ01000052.1"/>
</dbReference>
<dbReference type="Proteomes" id="UP000619788">
    <property type="component" value="Unassembled WGS sequence"/>
</dbReference>
<sequence>MASTVTARVHTRPEEFDCDEAPRRIRGRDRRLPRAAFRGPRRNRDGWFISDSVRHDR</sequence>
<keyword evidence="3" id="KW-1185">Reference proteome</keyword>
<name>A0A8J3WPX4_9ACTN</name>
<gene>
    <name evidence="2" type="ORF">Psi01_59260</name>
</gene>
<dbReference type="EMBL" id="BOOJ01000052">
    <property type="protein sequence ID" value="GIH95296.1"/>
    <property type="molecule type" value="Genomic_DNA"/>
</dbReference>
<accession>A0A8J3WPX4</accession>
<feature type="region of interest" description="Disordered" evidence="1">
    <location>
        <begin position="28"/>
        <end position="57"/>
    </location>
</feature>
<organism evidence="2 3">
    <name type="scientific">Planobispora siamensis</name>
    <dbReference type="NCBI Taxonomy" id="936338"/>
    <lineage>
        <taxon>Bacteria</taxon>
        <taxon>Bacillati</taxon>
        <taxon>Actinomycetota</taxon>
        <taxon>Actinomycetes</taxon>
        <taxon>Streptosporangiales</taxon>
        <taxon>Streptosporangiaceae</taxon>
        <taxon>Planobispora</taxon>
    </lineage>
</organism>
<proteinExistence type="predicted"/>
<reference evidence="2 3" key="1">
    <citation type="submission" date="2021-01" db="EMBL/GenBank/DDBJ databases">
        <title>Whole genome shotgun sequence of Planobispora siamensis NBRC 107568.</title>
        <authorList>
            <person name="Komaki H."/>
            <person name="Tamura T."/>
        </authorList>
    </citation>
    <scope>NUCLEOTIDE SEQUENCE [LARGE SCALE GENOMIC DNA]</scope>
    <source>
        <strain evidence="2 3">NBRC 107568</strain>
    </source>
</reference>
<dbReference type="AlphaFoldDB" id="A0A8J3WPX4"/>
<evidence type="ECO:0000313" key="3">
    <source>
        <dbReference type="Proteomes" id="UP000619788"/>
    </source>
</evidence>
<comment type="caution">
    <text evidence="2">The sequence shown here is derived from an EMBL/GenBank/DDBJ whole genome shotgun (WGS) entry which is preliminary data.</text>
</comment>
<evidence type="ECO:0000313" key="2">
    <source>
        <dbReference type="EMBL" id="GIH95296.1"/>
    </source>
</evidence>